<dbReference type="InterPro" id="IPR003594">
    <property type="entry name" value="HATPase_dom"/>
</dbReference>
<dbReference type="AlphaFoldDB" id="A0A840MHI8"/>
<reference evidence="11 12" key="1">
    <citation type="submission" date="2020-08" db="EMBL/GenBank/DDBJ databases">
        <title>Genomic Encyclopedia of Type Strains, Phase IV (KMG-IV): sequencing the most valuable type-strain genomes for metagenomic binning, comparative biology and taxonomic classification.</title>
        <authorList>
            <person name="Goeker M."/>
        </authorList>
    </citation>
    <scope>NUCLEOTIDE SEQUENCE [LARGE SCALE GENOMIC DNA]</scope>
    <source>
        <strain evidence="11 12">DSM 27165</strain>
    </source>
</reference>
<evidence type="ECO:0000313" key="12">
    <source>
        <dbReference type="Proteomes" id="UP000575898"/>
    </source>
</evidence>
<dbReference type="Gene3D" id="1.20.5.1930">
    <property type="match status" value="1"/>
</dbReference>
<protein>
    <submittedName>
        <fullName evidence="11">Two-component system NarL family sensor kinase</fullName>
        <ecNumber evidence="11">2.7.13.3</ecNumber>
    </submittedName>
</protein>
<keyword evidence="2" id="KW-1003">Cell membrane</keyword>
<dbReference type="InterPro" id="IPR005467">
    <property type="entry name" value="His_kinase_dom"/>
</dbReference>
<evidence type="ECO:0000256" key="2">
    <source>
        <dbReference type="ARBA" id="ARBA00022475"/>
    </source>
</evidence>
<dbReference type="Gene3D" id="3.30.450.20">
    <property type="entry name" value="PAS domain"/>
    <property type="match status" value="1"/>
</dbReference>
<keyword evidence="7" id="KW-0902">Two-component regulatory system</keyword>
<dbReference type="Gene3D" id="3.30.565.10">
    <property type="entry name" value="Histidine kinase-like ATPase, C-terminal domain"/>
    <property type="match status" value="1"/>
</dbReference>
<keyword evidence="6 9" id="KW-1133">Transmembrane helix</keyword>
<dbReference type="InterPro" id="IPR033480">
    <property type="entry name" value="sCache_2"/>
</dbReference>
<dbReference type="InterPro" id="IPR017171">
    <property type="entry name" value="Sig_transdc_His_kinase_MctS"/>
</dbReference>
<evidence type="ECO:0000256" key="1">
    <source>
        <dbReference type="ARBA" id="ARBA00004651"/>
    </source>
</evidence>
<evidence type="ECO:0000256" key="4">
    <source>
        <dbReference type="ARBA" id="ARBA00022692"/>
    </source>
</evidence>
<evidence type="ECO:0000256" key="3">
    <source>
        <dbReference type="ARBA" id="ARBA00022679"/>
    </source>
</evidence>
<keyword evidence="4 9" id="KW-0812">Transmembrane</keyword>
<dbReference type="PIRSF" id="PIRSF037314">
    <property type="entry name" value="STHK_MctS"/>
    <property type="match status" value="1"/>
</dbReference>
<dbReference type="SMART" id="SM01049">
    <property type="entry name" value="Cache_2"/>
    <property type="match status" value="1"/>
</dbReference>
<proteinExistence type="predicted"/>
<dbReference type="Pfam" id="PF07730">
    <property type="entry name" value="HisKA_3"/>
    <property type="match status" value="1"/>
</dbReference>
<gene>
    <name evidence="11" type="ORF">HNQ59_001403</name>
</gene>
<dbReference type="Proteomes" id="UP000575898">
    <property type="component" value="Unassembled WGS sequence"/>
</dbReference>
<evidence type="ECO:0000256" key="8">
    <source>
        <dbReference type="ARBA" id="ARBA00023136"/>
    </source>
</evidence>
<dbReference type="PROSITE" id="PS50109">
    <property type="entry name" value="HIS_KIN"/>
    <property type="match status" value="1"/>
</dbReference>
<evidence type="ECO:0000256" key="7">
    <source>
        <dbReference type="ARBA" id="ARBA00023012"/>
    </source>
</evidence>
<accession>A0A840MHI8</accession>
<evidence type="ECO:0000313" key="11">
    <source>
        <dbReference type="EMBL" id="MBB5018118.1"/>
    </source>
</evidence>
<dbReference type="SMART" id="SM00387">
    <property type="entry name" value="HATPase_c"/>
    <property type="match status" value="1"/>
</dbReference>
<comment type="subcellular location">
    <subcellularLocation>
        <location evidence="1">Cell membrane</location>
        <topology evidence="1">Multi-pass membrane protein</topology>
    </subcellularLocation>
</comment>
<dbReference type="EMBL" id="JACHHY010000007">
    <property type="protein sequence ID" value="MBB5018118.1"/>
    <property type="molecule type" value="Genomic_DNA"/>
</dbReference>
<dbReference type="GO" id="GO:0005886">
    <property type="term" value="C:plasma membrane"/>
    <property type="evidence" value="ECO:0007669"/>
    <property type="project" value="UniProtKB-SubCell"/>
</dbReference>
<evidence type="ECO:0000256" key="6">
    <source>
        <dbReference type="ARBA" id="ARBA00022989"/>
    </source>
</evidence>
<dbReference type="Pfam" id="PF02518">
    <property type="entry name" value="HATPase_c"/>
    <property type="match status" value="1"/>
</dbReference>
<dbReference type="PANTHER" id="PTHR24421:SF59">
    <property type="entry name" value="OXYGEN SENSOR HISTIDINE KINASE NREB"/>
    <property type="match status" value="1"/>
</dbReference>
<keyword evidence="3 11" id="KW-0808">Transferase</keyword>
<organism evidence="11 12">
    <name type="scientific">Chitinivorax tropicus</name>
    <dbReference type="NCBI Taxonomy" id="714531"/>
    <lineage>
        <taxon>Bacteria</taxon>
        <taxon>Pseudomonadati</taxon>
        <taxon>Pseudomonadota</taxon>
        <taxon>Betaproteobacteria</taxon>
        <taxon>Chitinivorax</taxon>
    </lineage>
</organism>
<dbReference type="InterPro" id="IPR050482">
    <property type="entry name" value="Sensor_HK_TwoCompSys"/>
</dbReference>
<feature type="domain" description="Histidine kinase" evidence="10">
    <location>
        <begin position="259"/>
        <end position="454"/>
    </location>
</feature>
<keyword evidence="5 11" id="KW-0418">Kinase</keyword>
<dbReference type="CDD" id="cd16917">
    <property type="entry name" value="HATPase_UhpB-NarQ-NarX-like"/>
    <property type="match status" value="1"/>
</dbReference>
<dbReference type="EC" id="2.7.13.3" evidence="11"/>
<dbReference type="SUPFAM" id="SSF55874">
    <property type="entry name" value="ATPase domain of HSP90 chaperone/DNA topoisomerase II/histidine kinase"/>
    <property type="match status" value="1"/>
</dbReference>
<sequence>MHATYMTMNLKHKIFALTILPLLLALAVIALLVWQRAEDIADQQAKTIEEALLTSKRAELKHYVSLALSAIEPHYQHGLADANAQARAKAALRALSFDSDGYFFVYDLTGTNLVHPRQPDLEGRNLWDMQDRQGRYVIRALVEAAKAGGGYPRYGWEKPSTGQLTEKLGHVVLLDRWGWVVGTGIYLDDVAQAIAEARKRAGDNARNTLYSLGGIALVAVLIVFGAGLALNVSEQRLADDKLKTLAQRIVTLQEEERARVARDLHDGISQVLVSTKFQFELAQYKVEHGGVGAADDLRKGIDDLSSAIHEVRRISHDLRSSILDTLGLSAAIAQLANEFELRNWVAVNFDNQLGDFELPDHEAIALFRIAQEALTNTERHAEASEVQIKLVKEPRQVRLAITDNGQGFDATRIDRDGGIGLRNIRERVEHLGGQFHMTSAPGCTRLEVCLPLSLEAHT</sequence>
<evidence type="ECO:0000259" key="10">
    <source>
        <dbReference type="PROSITE" id="PS50109"/>
    </source>
</evidence>
<dbReference type="Pfam" id="PF17200">
    <property type="entry name" value="sCache_2"/>
    <property type="match status" value="1"/>
</dbReference>
<dbReference type="GO" id="GO:0000155">
    <property type="term" value="F:phosphorelay sensor kinase activity"/>
    <property type="evidence" value="ECO:0007669"/>
    <property type="project" value="InterPro"/>
</dbReference>
<dbReference type="InterPro" id="IPR011712">
    <property type="entry name" value="Sig_transdc_His_kin_sub3_dim/P"/>
</dbReference>
<feature type="transmembrane region" description="Helical" evidence="9">
    <location>
        <begin position="209"/>
        <end position="232"/>
    </location>
</feature>
<keyword evidence="8 9" id="KW-0472">Membrane</keyword>
<evidence type="ECO:0000256" key="5">
    <source>
        <dbReference type="ARBA" id="ARBA00022777"/>
    </source>
</evidence>
<name>A0A840MHI8_9PROT</name>
<dbReference type="GO" id="GO:0046983">
    <property type="term" value="F:protein dimerization activity"/>
    <property type="evidence" value="ECO:0007669"/>
    <property type="project" value="InterPro"/>
</dbReference>
<dbReference type="InterPro" id="IPR036890">
    <property type="entry name" value="HATPase_C_sf"/>
</dbReference>
<comment type="caution">
    <text evidence="11">The sequence shown here is derived from an EMBL/GenBank/DDBJ whole genome shotgun (WGS) entry which is preliminary data.</text>
</comment>
<evidence type="ECO:0000256" key="9">
    <source>
        <dbReference type="SAM" id="Phobius"/>
    </source>
</evidence>
<dbReference type="PANTHER" id="PTHR24421">
    <property type="entry name" value="NITRATE/NITRITE SENSOR PROTEIN NARX-RELATED"/>
    <property type="match status" value="1"/>
</dbReference>
<keyword evidence="12" id="KW-1185">Reference proteome</keyword>